<dbReference type="Pfam" id="PF02817">
    <property type="entry name" value="E3_binding"/>
    <property type="match status" value="1"/>
</dbReference>
<dbReference type="InterPro" id="IPR036625">
    <property type="entry name" value="E3-bd_dom_sf"/>
</dbReference>
<feature type="domain" description="Lipoyl-binding" evidence="5">
    <location>
        <begin position="38"/>
        <end position="114"/>
    </location>
</feature>
<dbReference type="GO" id="GO:0006086">
    <property type="term" value="P:pyruvate decarboxylation to acetyl-CoA"/>
    <property type="evidence" value="ECO:0007669"/>
    <property type="project" value="InterPro"/>
</dbReference>
<evidence type="ECO:0000313" key="7">
    <source>
        <dbReference type="EMBL" id="KAK7756127.1"/>
    </source>
</evidence>
<dbReference type="InterPro" id="IPR045257">
    <property type="entry name" value="E2/Pdx1"/>
</dbReference>
<dbReference type="Proteomes" id="UP001320420">
    <property type="component" value="Unassembled WGS sequence"/>
</dbReference>
<dbReference type="SUPFAM" id="SSF47005">
    <property type="entry name" value="Peripheral subunit-binding domain of 2-oxo acid dehydrogenase complex"/>
    <property type="match status" value="1"/>
</dbReference>
<dbReference type="Pfam" id="PF00364">
    <property type="entry name" value="Biotin_lipoyl"/>
    <property type="match status" value="1"/>
</dbReference>
<feature type="compositionally biased region" description="Low complexity" evidence="4">
    <location>
        <begin position="131"/>
        <end position="143"/>
    </location>
</feature>
<dbReference type="AlphaFoldDB" id="A0AAN9UZQ9"/>
<feature type="compositionally biased region" description="Low complexity" evidence="4">
    <location>
        <begin position="153"/>
        <end position="163"/>
    </location>
</feature>
<proteinExistence type="inferred from homology"/>
<dbReference type="Gene3D" id="4.10.320.10">
    <property type="entry name" value="E3-binding domain"/>
    <property type="match status" value="1"/>
</dbReference>
<dbReference type="PROSITE" id="PS00189">
    <property type="entry name" value="LIPOYL"/>
    <property type="match status" value="1"/>
</dbReference>
<organism evidence="7 8">
    <name type="scientific">Diatrype stigma</name>
    <dbReference type="NCBI Taxonomy" id="117547"/>
    <lineage>
        <taxon>Eukaryota</taxon>
        <taxon>Fungi</taxon>
        <taxon>Dikarya</taxon>
        <taxon>Ascomycota</taxon>
        <taxon>Pezizomycotina</taxon>
        <taxon>Sordariomycetes</taxon>
        <taxon>Xylariomycetidae</taxon>
        <taxon>Xylariales</taxon>
        <taxon>Diatrypaceae</taxon>
        <taxon>Diatrype</taxon>
    </lineage>
</organism>
<feature type="compositionally biased region" description="Low complexity" evidence="4">
    <location>
        <begin position="398"/>
        <end position="410"/>
    </location>
</feature>
<feature type="region of interest" description="Disordered" evidence="4">
    <location>
        <begin position="120"/>
        <end position="177"/>
    </location>
</feature>
<comment type="similarity">
    <text evidence="1">Belongs to the 2-oxoacid dehydrogenase family.</text>
</comment>
<feature type="domain" description="Peripheral subunit-binding (PSBD)" evidence="6">
    <location>
        <begin position="176"/>
        <end position="216"/>
    </location>
</feature>
<evidence type="ECO:0000259" key="5">
    <source>
        <dbReference type="PROSITE" id="PS50968"/>
    </source>
</evidence>
<dbReference type="GO" id="GO:0045254">
    <property type="term" value="C:pyruvate dehydrogenase complex"/>
    <property type="evidence" value="ECO:0007669"/>
    <property type="project" value="InterPro"/>
</dbReference>
<dbReference type="InterPro" id="IPR000089">
    <property type="entry name" value="Biotin_lipoyl"/>
</dbReference>
<name>A0AAN9UZQ9_9PEZI</name>
<dbReference type="PROSITE" id="PS50968">
    <property type="entry name" value="BIOTINYL_LIPOYL"/>
    <property type="match status" value="1"/>
</dbReference>
<evidence type="ECO:0000256" key="2">
    <source>
        <dbReference type="ARBA" id="ARBA00022823"/>
    </source>
</evidence>
<dbReference type="CDD" id="cd06849">
    <property type="entry name" value="lipoyl_domain"/>
    <property type="match status" value="1"/>
</dbReference>
<dbReference type="InterPro" id="IPR011053">
    <property type="entry name" value="Single_hybrid_motif"/>
</dbReference>
<dbReference type="FunFam" id="2.40.50.100:FF:000010">
    <property type="entry name" value="Acetyltransferase component of pyruvate dehydrogenase complex"/>
    <property type="match status" value="1"/>
</dbReference>
<dbReference type="Gene3D" id="2.40.50.100">
    <property type="match status" value="1"/>
</dbReference>
<dbReference type="InterPro" id="IPR004167">
    <property type="entry name" value="PSBD"/>
</dbReference>
<keyword evidence="3" id="KW-0809">Transit peptide</keyword>
<reference evidence="7 8" key="1">
    <citation type="submission" date="2024-02" db="EMBL/GenBank/DDBJ databases">
        <title>De novo assembly and annotation of 12 fungi associated with fruit tree decline syndrome in Ontario, Canada.</title>
        <authorList>
            <person name="Sulman M."/>
            <person name="Ellouze W."/>
            <person name="Ilyukhin E."/>
        </authorList>
    </citation>
    <scope>NUCLEOTIDE SEQUENCE [LARGE SCALE GENOMIC DNA]</scope>
    <source>
        <strain evidence="7 8">M11/M66-122</strain>
    </source>
</reference>
<dbReference type="EMBL" id="JAKJXP020000008">
    <property type="protein sequence ID" value="KAK7756127.1"/>
    <property type="molecule type" value="Genomic_DNA"/>
</dbReference>
<dbReference type="GO" id="GO:0004742">
    <property type="term" value="F:dihydrolipoyllysine-residue acetyltransferase activity"/>
    <property type="evidence" value="ECO:0007669"/>
    <property type="project" value="TreeGrafter"/>
</dbReference>
<protein>
    <submittedName>
        <fullName evidence="7">Pyridoxine biosynthesis protein</fullName>
    </submittedName>
</protein>
<keyword evidence="2" id="KW-0450">Lipoyl</keyword>
<dbReference type="InterPro" id="IPR003016">
    <property type="entry name" value="2-oxoA_DH_lipoyl-BS"/>
</dbReference>
<dbReference type="SUPFAM" id="SSF51230">
    <property type="entry name" value="Single hybrid motif"/>
    <property type="match status" value="1"/>
</dbReference>
<dbReference type="PROSITE" id="PS51826">
    <property type="entry name" value="PSBD"/>
    <property type="match status" value="1"/>
</dbReference>
<comment type="caution">
    <text evidence="7">The sequence shown here is derived from an EMBL/GenBank/DDBJ whole genome shotgun (WGS) entry which is preliminary data.</text>
</comment>
<accession>A0AAN9UZQ9</accession>
<feature type="region of interest" description="Disordered" evidence="4">
    <location>
        <begin position="398"/>
        <end position="417"/>
    </location>
</feature>
<dbReference type="PANTHER" id="PTHR23151:SF82">
    <property type="entry name" value="PYRUVATE DEHYDROGENASE COMPLEX PROTEIN X COMPONENT, MITOCHONDRIAL"/>
    <property type="match status" value="1"/>
</dbReference>
<gene>
    <name evidence="7" type="primary">PDX1</name>
    <name evidence="7" type="ORF">SLS62_001719</name>
</gene>
<keyword evidence="8" id="KW-1185">Reference proteome</keyword>
<evidence type="ECO:0000256" key="3">
    <source>
        <dbReference type="ARBA" id="ARBA00022946"/>
    </source>
</evidence>
<evidence type="ECO:0000313" key="8">
    <source>
        <dbReference type="Proteomes" id="UP001320420"/>
    </source>
</evidence>
<sequence>MASLARTAARLSARRLIIDRHSQQQCAGFRTSAAALAAQNFTMPALSPTMTQGNIAKWKVKEGESFAAGDVLLEIETDKASMDVEAQDDGVLAKITSGDGAQNILVGSRIGVLAEPGDDLASLEIPPEQPPASSSSSPSSSAPKQEEKKEAKPQQQSPPKKSPTTGGQKNPPQKYPLYPSVEHLVKEHKLDEAAIRAITPTGPQGRLLKGDVLAYLGTISAERPAEIKTRFDHHAHLDLSNIKVAPAKEAPREEKKKPAGAGEGEAKRIVPELSISLPVSLSAVVEVQKKVEAALGTFLPLSTFVARAVDAANDGLPLPRGYQPSADELFNQVLGLDKVSGRKGSGSSRGHYLPQLAALNPSFTGVAPKPKPASRPQKGLDVIDFLAGGSAAAKKSSAAAAAGRRSPAPRLGVSASGPNALTLTAVPRAEERRAKEFLQRVKAVLENDPGRLVL</sequence>
<dbReference type="PANTHER" id="PTHR23151">
    <property type="entry name" value="DIHYDROLIPOAMIDE ACETYL/SUCCINYL-TRANSFERASE-RELATED"/>
    <property type="match status" value="1"/>
</dbReference>
<evidence type="ECO:0000256" key="4">
    <source>
        <dbReference type="SAM" id="MobiDB-lite"/>
    </source>
</evidence>
<evidence type="ECO:0000256" key="1">
    <source>
        <dbReference type="ARBA" id="ARBA00007317"/>
    </source>
</evidence>
<evidence type="ECO:0000259" key="6">
    <source>
        <dbReference type="PROSITE" id="PS51826"/>
    </source>
</evidence>